<dbReference type="RefSeq" id="WP_253200184.1">
    <property type="nucleotide sequence ID" value="NZ_CP086239.1"/>
</dbReference>
<dbReference type="AlphaFoldDB" id="A0AA47EKW4"/>
<evidence type="ECO:0000313" key="1">
    <source>
        <dbReference type="EMBL" id="WAG60906.1"/>
    </source>
</evidence>
<gene>
    <name evidence="1" type="ORF">LL038_01245</name>
</gene>
<proteinExistence type="predicted"/>
<reference evidence="1" key="1">
    <citation type="submission" date="2021-11" db="EMBL/GenBank/DDBJ databases">
        <title>Clostridia strains as spoilage organisms.</title>
        <authorList>
            <person name="Wambui J."/>
            <person name="Stevens M.J.A."/>
            <person name="Stephan R."/>
        </authorList>
    </citation>
    <scope>NUCLEOTIDE SEQUENCE</scope>
    <source>
        <strain evidence="1">CF009</strain>
    </source>
</reference>
<dbReference type="EMBL" id="CP086239">
    <property type="protein sequence ID" value="WAG60906.1"/>
    <property type="molecule type" value="Genomic_DNA"/>
</dbReference>
<organism evidence="1 2">
    <name type="scientific">Clostridium estertheticum</name>
    <dbReference type="NCBI Taxonomy" id="238834"/>
    <lineage>
        <taxon>Bacteria</taxon>
        <taxon>Bacillati</taxon>
        <taxon>Bacillota</taxon>
        <taxon>Clostridia</taxon>
        <taxon>Eubacteriales</taxon>
        <taxon>Clostridiaceae</taxon>
        <taxon>Clostridium</taxon>
    </lineage>
</organism>
<dbReference type="Proteomes" id="UP001164733">
    <property type="component" value="Chromosome"/>
</dbReference>
<accession>A0AA47EKW4</accession>
<name>A0AA47EKW4_9CLOT</name>
<evidence type="ECO:0000313" key="2">
    <source>
        <dbReference type="Proteomes" id="UP001164733"/>
    </source>
</evidence>
<protein>
    <submittedName>
        <fullName evidence="1">Uncharacterized protein</fullName>
    </submittedName>
</protein>
<sequence>MFEYWLLLKNAIIYNYMQTEEGREYLDQCWIMEQTKPDRAKLREKYGRKEG</sequence>